<organism evidence="8 9">
    <name type="scientific">Sulfurovum riftiae</name>
    <dbReference type="NCBI Taxonomy" id="1630136"/>
    <lineage>
        <taxon>Bacteria</taxon>
        <taxon>Pseudomonadati</taxon>
        <taxon>Campylobacterota</taxon>
        <taxon>Epsilonproteobacteria</taxon>
        <taxon>Campylobacterales</taxon>
        <taxon>Sulfurovaceae</taxon>
        <taxon>Sulfurovum</taxon>
    </lineage>
</organism>
<feature type="chain" id="PRO_5007578524" description="Glutaminase" evidence="7">
    <location>
        <begin position="34"/>
        <end position="359"/>
    </location>
</feature>
<feature type="binding site" evidence="6">
    <location>
        <position position="293"/>
    </location>
    <ligand>
        <name>substrate</name>
    </ligand>
</feature>
<comment type="caution">
    <text evidence="8">The sequence shown here is derived from an EMBL/GenBank/DDBJ whole genome shotgun (WGS) entry which is preliminary data.</text>
</comment>
<feature type="binding site" evidence="6">
    <location>
        <position position="210"/>
    </location>
    <ligand>
        <name>substrate</name>
    </ligand>
</feature>
<dbReference type="RefSeq" id="WP_067330926.1">
    <property type="nucleotide sequence ID" value="NZ_LNKT01000023.1"/>
</dbReference>
<dbReference type="Proteomes" id="UP000075359">
    <property type="component" value="Unassembled WGS sequence"/>
</dbReference>
<proteinExistence type="inferred from homology"/>
<dbReference type="EMBL" id="LNKT01000023">
    <property type="protein sequence ID" value="KYJ86583.1"/>
    <property type="molecule type" value="Genomic_DNA"/>
</dbReference>
<evidence type="ECO:0000256" key="5">
    <source>
        <dbReference type="ARBA" id="ARBA00049534"/>
    </source>
</evidence>
<evidence type="ECO:0000256" key="7">
    <source>
        <dbReference type="SAM" id="SignalP"/>
    </source>
</evidence>
<feature type="signal peptide" evidence="7">
    <location>
        <begin position="1"/>
        <end position="33"/>
    </location>
</feature>
<evidence type="ECO:0000313" key="9">
    <source>
        <dbReference type="Proteomes" id="UP000075359"/>
    </source>
</evidence>
<evidence type="ECO:0000256" key="2">
    <source>
        <dbReference type="ARBA" id="ARBA00011881"/>
    </source>
</evidence>
<evidence type="ECO:0000256" key="1">
    <source>
        <dbReference type="ARBA" id="ARBA00011076"/>
    </source>
</evidence>
<dbReference type="Gene3D" id="3.40.710.10">
    <property type="entry name" value="DD-peptidase/beta-lactamase superfamily"/>
    <property type="match status" value="1"/>
</dbReference>
<dbReference type="EC" id="3.5.1.2" evidence="3 6"/>
<dbReference type="GO" id="GO:0006537">
    <property type="term" value="P:glutamate biosynthetic process"/>
    <property type="evidence" value="ECO:0007669"/>
    <property type="project" value="TreeGrafter"/>
</dbReference>
<keyword evidence="4 6" id="KW-0378">Hydrolase</keyword>
<feature type="binding site" evidence="6">
    <location>
        <position position="311"/>
    </location>
    <ligand>
        <name>substrate</name>
    </ligand>
</feature>
<dbReference type="OrthoDB" id="9788822at2"/>
<feature type="binding site" evidence="6">
    <location>
        <position position="217"/>
    </location>
    <ligand>
        <name>substrate</name>
    </ligand>
</feature>
<name>A0A151CH48_9BACT</name>
<accession>A0A151CH48</accession>
<dbReference type="GO" id="GO:0004359">
    <property type="term" value="F:glutaminase activity"/>
    <property type="evidence" value="ECO:0007669"/>
    <property type="project" value="UniProtKB-UniRule"/>
</dbReference>
<evidence type="ECO:0000256" key="4">
    <source>
        <dbReference type="ARBA" id="ARBA00022801"/>
    </source>
</evidence>
<comment type="similarity">
    <text evidence="1 6">Belongs to the glutaminase family.</text>
</comment>
<evidence type="ECO:0000256" key="3">
    <source>
        <dbReference type="ARBA" id="ARBA00012918"/>
    </source>
</evidence>
<dbReference type="PANTHER" id="PTHR12544">
    <property type="entry name" value="GLUTAMINASE"/>
    <property type="match status" value="1"/>
</dbReference>
<feature type="binding site" evidence="6">
    <location>
        <position position="115"/>
    </location>
    <ligand>
        <name>substrate</name>
    </ligand>
</feature>
<feature type="binding site" evidence="6">
    <location>
        <position position="241"/>
    </location>
    <ligand>
        <name>substrate</name>
    </ligand>
</feature>
<keyword evidence="7" id="KW-0732">Signal</keyword>
<gene>
    <name evidence="6" type="primary">glsA</name>
    <name evidence="8" type="ORF">AS592_07220</name>
</gene>
<reference evidence="8 9" key="1">
    <citation type="submission" date="2015-11" db="EMBL/GenBank/DDBJ databases">
        <title>Draft genome of Sulfurovum riftiae 1812E, a member of the Epsilonproteobacteria isolated from the tube of the deep-sea hydrothermal vent tubewom Riftia pachyptila.</title>
        <authorList>
            <person name="Vetriani C."/>
            <person name="Giovannelli D."/>
        </authorList>
    </citation>
    <scope>NUCLEOTIDE SEQUENCE [LARGE SCALE GENOMIC DNA]</scope>
    <source>
        <strain evidence="8 9">1812E</strain>
    </source>
</reference>
<dbReference type="STRING" id="1630136.AS592_07220"/>
<sequence>MKVNTKHFVKRGVMGLSIACASLIMLGTSPVQAKGPVPATTVKTEVKKTSLTEERINAVLKEAYEKFKNDQGGKNADYIKALAEVDSKIFGITLVTPDGKVYEIGDTKAEVSIQSISKVFTAALVIQEKGEKFLQEKIGVNATGLAFNSIIAIELHDGSASNPFVNAGAIQSTSWVEAKDSKERWAKIYGNMDAFAGKKLNFNEVVYDSEVNDNKRNQAISKILDAYGRMGSDPLEATTVYTKQCSVNISSHDLGVMGATFANHGVNPVTGKKVIDSKYVSKILAVMATAGLYDNAGDWLYLTGTPAKSGVGGGILAVVPGKMGIGVVSPPLDKFGNSVRGQKAAAYIIDKLGINPLAQ</sequence>
<dbReference type="AlphaFoldDB" id="A0A151CH48"/>
<dbReference type="Pfam" id="PF04960">
    <property type="entry name" value="Glutaminase"/>
    <property type="match status" value="1"/>
</dbReference>
<dbReference type="SUPFAM" id="SSF56601">
    <property type="entry name" value="beta-lactamase/transpeptidase-like"/>
    <property type="match status" value="1"/>
</dbReference>
<feature type="binding site" evidence="6">
    <location>
        <position position="166"/>
    </location>
    <ligand>
        <name>substrate</name>
    </ligand>
</feature>
<dbReference type="PANTHER" id="PTHR12544:SF48">
    <property type="entry name" value="GLUTAMINASE 1"/>
    <property type="match status" value="1"/>
</dbReference>
<comment type="subunit">
    <text evidence="2 6">Homotetramer.</text>
</comment>
<comment type="catalytic activity">
    <reaction evidence="5 6">
        <text>L-glutamine + H2O = L-glutamate + NH4(+)</text>
        <dbReference type="Rhea" id="RHEA:15889"/>
        <dbReference type="ChEBI" id="CHEBI:15377"/>
        <dbReference type="ChEBI" id="CHEBI:28938"/>
        <dbReference type="ChEBI" id="CHEBI:29985"/>
        <dbReference type="ChEBI" id="CHEBI:58359"/>
        <dbReference type="EC" id="3.5.1.2"/>
    </reaction>
</comment>
<evidence type="ECO:0000313" key="8">
    <source>
        <dbReference type="EMBL" id="KYJ86583.1"/>
    </source>
</evidence>
<dbReference type="NCBIfam" id="TIGR03814">
    <property type="entry name" value="Gln_ase"/>
    <property type="match status" value="1"/>
</dbReference>
<evidence type="ECO:0000256" key="6">
    <source>
        <dbReference type="HAMAP-Rule" id="MF_00313"/>
    </source>
</evidence>
<dbReference type="GO" id="GO:0006543">
    <property type="term" value="P:L-glutamine catabolic process"/>
    <property type="evidence" value="ECO:0007669"/>
    <property type="project" value="TreeGrafter"/>
</dbReference>
<dbReference type="HAMAP" id="MF_00313">
    <property type="entry name" value="Glutaminase"/>
    <property type="match status" value="1"/>
</dbReference>
<keyword evidence="9" id="KW-1185">Reference proteome</keyword>
<dbReference type="NCBIfam" id="NF009020">
    <property type="entry name" value="PRK12356.1"/>
    <property type="match status" value="1"/>
</dbReference>
<dbReference type="InterPro" id="IPR012338">
    <property type="entry name" value="Beta-lactam/transpept-like"/>
</dbReference>
<keyword evidence="6" id="KW-0007">Acetylation</keyword>
<dbReference type="InterPro" id="IPR015868">
    <property type="entry name" value="Glutaminase"/>
</dbReference>
<dbReference type="FunFam" id="3.40.710.10:FF:000005">
    <property type="entry name" value="Glutaminase"/>
    <property type="match status" value="1"/>
</dbReference>
<protein>
    <recommendedName>
        <fullName evidence="3 6">Glutaminase</fullName>
        <ecNumber evidence="3 6">3.5.1.2</ecNumber>
    </recommendedName>
</protein>